<accession>A0ABW2P3E2</accession>
<keyword evidence="3" id="KW-1185">Reference proteome</keyword>
<evidence type="ECO:0000313" key="2">
    <source>
        <dbReference type="EMBL" id="MFC7384167.1"/>
    </source>
</evidence>
<gene>
    <name evidence="2" type="ORF">ACFQSB_18285</name>
</gene>
<proteinExistence type="predicted"/>
<evidence type="ECO:0000256" key="1">
    <source>
        <dbReference type="SAM" id="MobiDB-lite"/>
    </source>
</evidence>
<feature type="region of interest" description="Disordered" evidence="1">
    <location>
        <begin position="108"/>
        <end position="128"/>
    </location>
</feature>
<name>A0ABW2P3E2_9ACTN</name>
<dbReference type="RefSeq" id="WP_380828089.1">
    <property type="nucleotide sequence ID" value="NZ_JBHTCG010000011.1"/>
</dbReference>
<protein>
    <submittedName>
        <fullName evidence="2">Uncharacterized protein</fullName>
    </submittedName>
</protein>
<organism evidence="2 3">
    <name type="scientific">Sphaerisporangium rhizosphaerae</name>
    <dbReference type="NCBI Taxonomy" id="2269375"/>
    <lineage>
        <taxon>Bacteria</taxon>
        <taxon>Bacillati</taxon>
        <taxon>Actinomycetota</taxon>
        <taxon>Actinomycetes</taxon>
        <taxon>Streptosporangiales</taxon>
        <taxon>Streptosporangiaceae</taxon>
        <taxon>Sphaerisporangium</taxon>
    </lineage>
</organism>
<evidence type="ECO:0000313" key="3">
    <source>
        <dbReference type="Proteomes" id="UP001596496"/>
    </source>
</evidence>
<feature type="region of interest" description="Disordered" evidence="1">
    <location>
        <begin position="60"/>
        <end position="83"/>
    </location>
</feature>
<dbReference type="Proteomes" id="UP001596496">
    <property type="component" value="Unassembled WGS sequence"/>
</dbReference>
<comment type="caution">
    <text evidence="2">The sequence shown here is derived from an EMBL/GenBank/DDBJ whole genome shotgun (WGS) entry which is preliminary data.</text>
</comment>
<sequence length="128" mass="13644">MGDDRTRFAAARALKTDAGAAPITRASGRSRAVVHSQVKNHRLDAVGYIWACASLTASPGAPHPLRPAQRARRPALRRTAQPLQPLPRLPFHCLATRQTYSEHLAFPVTAPGGSTAPRPPRTAAAVDA</sequence>
<dbReference type="EMBL" id="JBHTCG010000011">
    <property type="protein sequence ID" value="MFC7384167.1"/>
    <property type="molecule type" value="Genomic_DNA"/>
</dbReference>
<reference evidence="3" key="1">
    <citation type="journal article" date="2019" name="Int. J. Syst. Evol. Microbiol.">
        <title>The Global Catalogue of Microorganisms (GCM) 10K type strain sequencing project: providing services to taxonomists for standard genome sequencing and annotation.</title>
        <authorList>
            <consortium name="The Broad Institute Genomics Platform"/>
            <consortium name="The Broad Institute Genome Sequencing Center for Infectious Disease"/>
            <person name="Wu L."/>
            <person name="Ma J."/>
        </authorList>
    </citation>
    <scope>NUCLEOTIDE SEQUENCE [LARGE SCALE GENOMIC DNA]</scope>
    <source>
        <strain evidence="3">CECT 7649</strain>
    </source>
</reference>